<organism evidence="1">
    <name type="scientific">viral metagenome</name>
    <dbReference type="NCBI Taxonomy" id="1070528"/>
    <lineage>
        <taxon>unclassified sequences</taxon>
        <taxon>metagenomes</taxon>
        <taxon>organismal metagenomes</taxon>
    </lineage>
</organism>
<proteinExistence type="predicted"/>
<name>A0A6C0BLF1_9ZZZZ</name>
<accession>A0A6C0BLF1</accession>
<sequence length="180" mass="20403">MASPRIITAEEIVAERVQLREQLGHVPHGTGTGWSSYFWVYCDCPNCSEYYDPTGAERAKYLNMDPSSFYTAQSDQPSFAFSKIASESFLAAATPGFYFDADARVRTLESFTEQLALYPKHILHISADGVWNRLALEENQWVRSTWKNGRSVWHAEGANPPIPFETSNEALQKRLKELFA</sequence>
<dbReference type="EMBL" id="MN739169">
    <property type="protein sequence ID" value="QHS92123.1"/>
    <property type="molecule type" value="Genomic_DNA"/>
</dbReference>
<reference evidence="1" key="1">
    <citation type="journal article" date="2020" name="Nature">
        <title>Giant virus diversity and host interactions through global metagenomics.</title>
        <authorList>
            <person name="Schulz F."/>
            <person name="Roux S."/>
            <person name="Paez-Espino D."/>
            <person name="Jungbluth S."/>
            <person name="Walsh D.A."/>
            <person name="Denef V.J."/>
            <person name="McMahon K.D."/>
            <person name="Konstantinidis K.T."/>
            <person name="Eloe-Fadrosh E.A."/>
            <person name="Kyrpides N.C."/>
            <person name="Woyke T."/>
        </authorList>
    </citation>
    <scope>NUCLEOTIDE SEQUENCE</scope>
    <source>
        <strain evidence="1">GVMAG-M-3300013285-6</strain>
    </source>
</reference>
<evidence type="ECO:0000313" key="1">
    <source>
        <dbReference type="EMBL" id="QHS92123.1"/>
    </source>
</evidence>
<protein>
    <submittedName>
        <fullName evidence="1">Uncharacterized protein</fullName>
    </submittedName>
</protein>
<dbReference type="AlphaFoldDB" id="A0A6C0BLF1"/>